<dbReference type="OMA" id="CTIPEAS"/>
<protein>
    <recommendedName>
        <fullName evidence="4">BTB domain-containing protein</fullName>
    </recommendedName>
</protein>
<sequence length="317" mass="35005">MSLPVRATRKRARTGSVAATDNDSGEQVAVTSEAAGMSLKRDEELWYEDGNITLVARDVEFCVFKGILAKHSPVFKDILLFYSEPPYSYHTISASVRLGHKYQMSDLLDNALTYLKSYYPTNYDDWKEFLEYGPPGFDPPRTYAIGVVNLAHLTGEVDLLLMALLVCCTIDSADLARGFEREDGSREQLTVDDIGLCYAAKTRLLTISVKIMLRVRRPELSAACTAKQNCSEELRLVLMAVQGEGELDLKADPSVESKAFGLALDAAKLCKSCHTMVDKCTTSERKAAWEQLEEIFGIELPKVASEEGQGAENGVPP</sequence>
<evidence type="ECO:0000256" key="1">
    <source>
        <dbReference type="SAM" id="MobiDB-lite"/>
    </source>
</evidence>
<organism evidence="2 3">
    <name type="scientific">Trametes pubescens</name>
    <name type="common">White-rot fungus</name>
    <dbReference type="NCBI Taxonomy" id="154538"/>
    <lineage>
        <taxon>Eukaryota</taxon>
        <taxon>Fungi</taxon>
        <taxon>Dikarya</taxon>
        <taxon>Basidiomycota</taxon>
        <taxon>Agaricomycotina</taxon>
        <taxon>Agaricomycetes</taxon>
        <taxon>Polyporales</taxon>
        <taxon>Polyporaceae</taxon>
        <taxon>Trametes</taxon>
    </lineage>
</organism>
<proteinExistence type="predicted"/>
<keyword evidence="3" id="KW-1185">Reference proteome</keyword>
<evidence type="ECO:0008006" key="4">
    <source>
        <dbReference type="Google" id="ProtNLM"/>
    </source>
</evidence>
<comment type="caution">
    <text evidence="2">The sequence shown here is derived from an EMBL/GenBank/DDBJ whole genome shotgun (WGS) entry which is preliminary data.</text>
</comment>
<gene>
    <name evidence="2" type="ORF">TRAPUB_6249</name>
</gene>
<dbReference type="AlphaFoldDB" id="A0A1M2V6G6"/>
<dbReference type="STRING" id="154538.A0A1M2V6G6"/>
<name>A0A1M2V6G6_TRAPU</name>
<dbReference type="EMBL" id="MNAD01001627">
    <property type="protein sequence ID" value="OJT03173.1"/>
    <property type="molecule type" value="Genomic_DNA"/>
</dbReference>
<reference evidence="2 3" key="1">
    <citation type="submission" date="2016-10" db="EMBL/GenBank/DDBJ databases">
        <title>Genome sequence of the basidiomycete white-rot fungus Trametes pubescens.</title>
        <authorList>
            <person name="Makela M.R."/>
            <person name="Granchi Z."/>
            <person name="Peng M."/>
            <person name="De Vries R.P."/>
            <person name="Grigoriev I."/>
            <person name="Riley R."/>
            <person name="Hilden K."/>
        </authorList>
    </citation>
    <scope>NUCLEOTIDE SEQUENCE [LARGE SCALE GENOMIC DNA]</scope>
    <source>
        <strain evidence="2 3">FBCC735</strain>
    </source>
</reference>
<dbReference type="OrthoDB" id="3036049at2759"/>
<evidence type="ECO:0000313" key="2">
    <source>
        <dbReference type="EMBL" id="OJT03173.1"/>
    </source>
</evidence>
<dbReference type="Proteomes" id="UP000184267">
    <property type="component" value="Unassembled WGS sequence"/>
</dbReference>
<evidence type="ECO:0000313" key="3">
    <source>
        <dbReference type="Proteomes" id="UP000184267"/>
    </source>
</evidence>
<feature type="region of interest" description="Disordered" evidence="1">
    <location>
        <begin position="1"/>
        <end position="25"/>
    </location>
</feature>
<accession>A0A1M2V6G6</accession>